<reference evidence="1 2" key="2">
    <citation type="journal article" date="2018" name="Int. J. Syst. Evol. Microbiol.">
        <title>Burkholderia insecticola sp. nov., a gut symbiotic bacterium of the bean bug Riptortus pedestris.</title>
        <authorList>
            <person name="Takeshita K."/>
            <person name="Tamaki H."/>
            <person name="Ohbayashi T."/>
            <person name="Meng X.-Y."/>
            <person name="Sone T."/>
            <person name="Mitani Y."/>
            <person name="Peeters C."/>
            <person name="Kikuchi Y."/>
            <person name="Vandamme P."/>
        </authorList>
    </citation>
    <scope>NUCLEOTIDE SEQUENCE [LARGE SCALE GENOMIC DNA]</scope>
    <source>
        <strain evidence="1">RPE64</strain>
        <plasmid evidence="1 2">p2</plasmid>
    </source>
</reference>
<evidence type="ECO:0000313" key="2">
    <source>
        <dbReference type="Proteomes" id="UP000013966"/>
    </source>
</evidence>
<keyword evidence="2" id="KW-1185">Reference proteome</keyword>
<geneLocation type="plasmid" evidence="1 2">
    <name>p2</name>
</geneLocation>
<proteinExistence type="predicted"/>
<evidence type="ECO:0000313" key="1">
    <source>
        <dbReference type="EMBL" id="BAN28179.1"/>
    </source>
</evidence>
<sequence length="53" mass="6049">MRLFIAHPMSFRERYSPSIAIAPQATLVRQSGAVHVREWPTLNRSNNRNINGS</sequence>
<protein>
    <submittedName>
        <fullName evidence="1">Uncharacterized protein</fullName>
    </submittedName>
</protein>
<dbReference type="KEGG" id="buo:BRPE64_ECDS00210"/>
<accession>R4WUE6</accession>
<name>R4WUE6_9BURK</name>
<dbReference type="Proteomes" id="UP000013966">
    <property type="component" value="Plasmid p2"/>
</dbReference>
<dbReference type="EMBL" id="AP013062">
    <property type="protein sequence ID" value="BAN28179.1"/>
    <property type="molecule type" value="Genomic_DNA"/>
</dbReference>
<organism evidence="1 2">
    <name type="scientific">Caballeronia insecticola</name>
    <dbReference type="NCBI Taxonomy" id="758793"/>
    <lineage>
        <taxon>Bacteria</taxon>
        <taxon>Pseudomonadati</taxon>
        <taxon>Pseudomonadota</taxon>
        <taxon>Betaproteobacteria</taxon>
        <taxon>Burkholderiales</taxon>
        <taxon>Burkholderiaceae</taxon>
        <taxon>Caballeronia</taxon>
    </lineage>
</organism>
<dbReference type="HOGENOM" id="CLU_3059346_0_0_4"/>
<dbReference type="AlphaFoldDB" id="R4WUE6"/>
<reference evidence="1 2" key="1">
    <citation type="journal article" date="2013" name="Genome Announc.">
        <title>Complete Genome Sequence of Burkholderia sp. Strain RPE64, Bacterial Symbiont of the Bean Bug Riptortus pedestris.</title>
        <authorList>
            <person name="Shibata T.F."/>
            <person name="Maeda T."/>
            <person name="Nikoh N."/>
            <person name="Yamaguchi K."/>
            <person name="Oshima K."/>
            <person name="Hattori M."/>
            <person name="Nishiyama T."/>
            <person name="Hasebe M."/>
            <person name="Fukatsu T."/>
            <person name="Kikuchi Y."/>
            <person name="Shigenobu S."/>
        </authorList>
    </citation>
    <scope>NUCLEOTIDE SEQUENCE [LARGE SCALE GENOMIC DNA]</scope>
    <source>
        <plasmid evidence="1 2">p2</plasmid>
    </source>
</reference>
<gene>
    <name evidence="1" type="ORF">BRPE64_ECDS00210</name>
</gene>
<keyword evidence="1" id="KW-0614">Plasmid</keyword>